<dbReference type="PROSITE" id="PS50181">
    <property type="entry name" value="FBOX"/>
    <property type="match status" value="1"/>
</dbReference>
<name>A0AAF3J9K4_9BILA</name>
<evidence type="ECO:0000259" key="1">
    <source>
        <dbReference type="PROSITE" id="PS50181"/>
    </source>
</evidence>
<organism evidence="2 3">
    <name type="scientific">Mesorhabditis belari</name>
    <dbReference type="NCBI Taxonomy" id="2138241"/>
    <lineage>
        <taxon>Eukaryota</taxon>
        <taxon>Metazoa</taxon>
        <taxon>Ecdysozoa</taxon>
        <taxon>Nematoda</taxon>
        <taxon>Chromadorea</taxon>
        <taxon>Rhabditida</taxon>
        <taxon>Rhabditina</taxon>
        <taxon>Rhabditomorpha</taxon>
        <taxon>Rhabditoidea</taxon>
        <taxon>Rhabditidae</taxon>
        <taxon>Mesorhabditinae</taxon>
        <taxon>Mesorhabditis</taxon>
    </lineage>
</organism>
<evidence type="ECO:0000313" key="2">
    <source>
        <dbReference type="Proteomes" id="UP000887575"/>
    </source>
</evidence>
<dbReference type="CDD" id="cd09917">
    <property type="entry name" value="F-box_SF"/>
    <property type="match status" value="1"/>
</dbReference>
<dbReference type="Proteomes" id="UP000887575">
    <property type="component" value="Unassembled WGS sequence"/>
</dbReference>
<reference evidence="3" key="1">
    <citation type="submission" date="2024-02" db="UniProtKB">
        <authorList>
            <consortium name="WormBaseParasite"/>
        </authorList>
    </citation>
    <scope>IDENTIFICATION</scope>
</reference>
<sequence length="145" mass="17138">MDFLPNELILKIAESLDFKALHRFKQTSTRINGIIKINDKNLPKYIDLITIEGNRPEKSFITMKHCESFQQIPLNECDENFFENAAIRKIVFSINDLWLRLYLKNRFDLFEKIGKGKIFELDHQRGDGILIFQTSCRFSHHSTFL</sequence>
<dbReference type="InterPro" id="IPR001810">
    <property type="entry name" value="F-box_dom"/>
</dbReference>
<evidence type="ECO:0000313" key="3">
    <source>
        <dbReference type="WBParaSite" id="MBELARI_LOCUS51"/>
    </source>
</evidence>
<dbReference type="AlphaFoldDB" id="A0AAF3J9K4"/>
<dbReference type="Pfam" id="PF00646">
    <property type="entry name" value="F-box"/>
    <property type="match status" value="1"/>
</dbReference>
<proteinExistence type="predicted"/>
<dbReference type="InterPro" id="IPR036047">
    <property type="entry name" value="F-box-like_dom_sf"/>
</dbReference>
<feature type="domain" description="F-box" evidence="1">
    <location>
        <begin position="1"/>
        <end position="45"/>
    </location>
</feature>
<dbReference type="WBParaSite" id="MBELARI_LOCUS51">
    <property type="protein sequence ID" value="MBELARI_LOCUS51"/>
    <property type="gene ID" value="MBELARI_LOCUS51"/>
</dbReference>
<protein>
    <recommendedName>
        <fullName evidence="1">F-box domain-containing protein</fullName>
    </recommendedName>
</protein>
<accession>A0AAF3J9K4</accession>
<dbReference type="SUPFAM" id="SSF81383">
    <property type="entry name" value="F-box domain"/>
    <property type="match status" value="1"/>
</dbReference>
<keyword evidence="2" id="KW-1185">Reference proteome</keyword>